<dbReference type="EMBL" id="JBBHLL010000019">
    <property type="protein sequence ID" value="KAK7830005.1"/>
    <property type="molecule type" value="Genomic_DNA"/>
</dbReference>
<comment type="subcellular location">
    <subcellularLocation>
        <location evidence="1 8">Secreted</location>
    </subcellularLocation>
</comment>
<dbReference type="PANTHER" id="PTHR12015:SF98">
    <property type="entry name" value="C-C MOTIF CHEMOKINE 2"/>
    <property type="match status" value="1"/>
</dbReference>
<keyword evidence="5 8" id="KW-0964">Secreted</keyword>
<organism evidence="10 11">
    <name type="scientific">Myodes glareolus</name>
    <name type="common">Bank vole</name>
    <name type="synonym">Clethrionomys glareolus</name>
    <dbReference type="NCBI Taxonomy" id="447135"/>
    <lineage>
        <taxon>Eukaryota</taxon>
        <taxon>Metazoa</taxon>
        <taxon>Chordata</taxon>
        <taxon>Craniata</taxon>
        <taxon>Vertebrata</taxon>
        <taxon>Euteleostomi</taxon>
        <taxon>Mammalia</taxon>
        <taxon>Eutheria</taxon>
        <taxon>Euarchontoglires</taxon>
        <taxon>Glires</taxon>
        <taxon>Rodentia</taxon>
        <taxon>Myomorpha</taxon>
        <taxon>Muroidea</taxon>
        <taxon>Cricetidae</taxon>
        <taxon>Arvicolinae</taxon>
        <taxon>Myodes</taxon>
    </lineage>
</organism>
<dbReference type="InterPro" id="IPR039809">
    <property type="entry name" value="Chemokine_b/g/d"/>
</dbReference>
<dbReference type="GO" id="GO:0061844">
    <property type="term" value="P:antimicrobial humoral immune response mediated by antimicrobial peptide"/>
    <property type="evidence" value="ECO:0007669"/>
    <property type="project" value="TreeGrafter"/>
</dbReference>
<dbReference type="GO" id="GO:0005615">
    <property type="term" value="C:extracellular space"/>
    <property type="evidence" value="ECO:0007669"/>
    <property type="project" value="UniProtKB-KW"/>
</dbReference>
<comment type="similarity">
    <text evidence="2 8">Belongs to the intercrine beta (chemokine CC) family.</text>
</comment>
<dbReference type="GO" id="GO:0006954">
    <property type="term" value="P:inflammatory response"/>
    <property type="evidence" value="ECO:0007669"/>
    <property type="project" value="TreeGrafter"/>
</dbReference>
<evidence type="ECO:0000313" key="11">
    <source>
        <dbReference type="Proteomes" id="UP001488838"/>
    </source>
</evidence>
<evidence type="ECO:0000256" key="5">
    <source>
        <dbReference type="ARBA" id="ARBA00022525"/>
    </source>
</evidence>
<reference evidence="10 11" key="1">
    <citation type="journal article" date="2023" name="bioRxiv">
        <title>Conserved and derived expression patterns and positive selection on dental genes reveal complex evolutionary context of ever-growing rodent molars.</title>
        <authorList>
            <person name="Calamari Z.T."/>
            <person name="Song A."/>
            <person name="Cohen E."/>
            <person name="Akter M."/>
            <person name="Roy R.D."/>
            <person name="Hallikas O."/>
            <person name="Christensen M.M."/>
            <person name="Li P."/>
            <person name="Marangoni P."/>
            <person name="Jernvall J."/>
            <person name="Klein O.D."/>
        </authorList>
    </citation>
    <scope>NUCLEOTIDE SEQUENCE [LARGE SCALE GENOMIC DNA]</scope>
    <source>
        <strain evidence="10">V071</strain>
    </source>
</reference>
<evidence type="ECO:0000259" key="9">
    <source>
        <dbReference type="SMART" id="SM00199"/>
    </source>
</evidence>
<comment type="caution">
    <text evidence="10">The sequence shown here is derived from an EMBL/GenBank/DDBJ whole genome shotgun (WGS) entry which is preliminary data.</text>
</comment>
<evidence type="ECO:0000256" key="6">
    <source>
        <dbReference type="ARBA" id="ARBA00022729"/>
    </source>
</evidence>
<keyword evidence="11" id="KW-1185">Reference proteome</keyword>
<dbReference type="GO" id="GO:0048020">
    <property type="term" value="F:CCR chemokine receptor binding"/>
    <property type="evidence" value="ECO:0007669"/>
    <property type="project" value="TreeGrafter"/>
</dbReference>
<dbReference type="SMART" id="SM00199">
    <property type="entry name" value="SCY"/>
    <property type="match status" value="1"/>
</dbReference>
<dbReference type="GO" id="GO:0048245">
    <property type="term" value="P:eosinophil chemotaxis"/>
    <property type="evidence" value="ECO:0007669"/>
    <property type="project" value="TreeGrafter"/>
</dbReference>
<dbReference type="CDD" id="cd00272">
    <property type="entry name" value="Chemokine_CC"/>
    <property type="match status" value="1"/>
</dbReference>
<dbReference type="GO" id="GO:0008009">
    <property type="term" value="F:chemokine activity"/>
    <property type="evidence" value="ECO:0007669"/>
    <property type="project" value="InterPro"/>
</dbReference>
<keyword evidence="3 8" id="KW-0145">Chemotaxis</keyword>
<proteinExistence type="inferred from homology"/>
<evidence type="ECO:0000256" key="2">
    <source>
        <dbReference type="ARBA" id="ARBA00010868"/>
    </source>
</evidence>
<sequence length="114" mass="12816">MKISAVLLGLLLIAVTVSPGELAKTEHSARPPNSLFIKLFSGVVYVPVTCCYSTAKQIPMRRLKSYRTITSSQCPWEAVIFRTILDREICADPKEKWVENAIKNLDQKSQTQHP</sequence>
<dbReference type="PROSITE" id="PS00472">
    <property type="entry name" value="SMALL_CYTOKINES_CC"/>
    <property type="match status" value="1"/>
</dbReference>
<dbReference type="PANTHER" id="PTHR12015">
    <property type="entry name" value="SMALL INDUCIBLE CYTOKINE A"/>
    <property type="match status" value="1"/>
</dbReference>
<feature type="signal peptide" evidence="8">
    <location>
        <begin position="1"/>
        <end position="19"/>
    </location>
</feature>
<dbReference type="InterPro" id="IPR036048">
    <property type="entry name" value="Interleukin_8-like_sf"/>
</dbReference>
<dbReference type="SUPFAM" id="SSF54117">
    <property type="entry name" value="Interleukin 8-like chemokines"/>
    <property type="match status" value="1"/>
</dbReference>
<dbReference type="Pfam" id="PF00048">
    <property type="entry name" value="IL8"/>
    <property type="match status" value="1"/>
</dbReference>
<gene>
    <name evidence="10" type="ORF">U0070_003460</name>
</gene>
<dbReference type="GO" id="GO:0070098">
    <property type="term" value="P:chemokine-mediated signaling pathway"/>
    <property type="evidence" value="ECO:0007669"/>
    <property type="project" value="TreeGrafter"/>
</dbReference>
<name>A0AAW0JUG1_MYOGA</name>
<dbReference type="Gene3D" id="2.40.50.40">
    <property type="match status" value="1"/>
</dbReference>
<evidence type="ECO:0000256" key="7">
    <source>
        <dbReference type="ARBA" id="ARBA00023157"/>
    </source>
</evidence>
<dbReference type="AlphaFoldDB" id="A0AAW0JUG1"/>
<evidence type="ECO:0000313" key="10">
    <source>
        <dbReference type="EMBL" id="KAK7830005.1"/>
    </source>
</evidence>
<dbReference type="InterPro" id="IPR001811">
    <property type="entry name" value="Chemokine_IL8-like_dom"/>
</dbReference>
<protein>
    <recommendedName>
        <fullName evidence="8">C-C motif chemokine</fullName>
    </recommendedName>
</protein>
<dbReference type="InterPro" id="IPR000827">
    <property type="entry name" value="Chemokine_CC_CS"/>
</dbReference>
<evidence type="ECO:0000256" key="8">
    <source>
        <dbReference type="RuleBase" id="RU361150"/>
    </source>
</evidence>
<keyword evidence="6 8" id="KW-0732">Signal</keyword>
<keyword evidence="7" id="KW-1015">Disulfide bond</keyword>
<accession>A0AAW0JUG1</accession>
<keyword evidence="4 8" id="KW-0202">Cytokine</keyword>
<dbReference type="GO" id="GO:0030335">
    <property type="term" value="P:positive regulation of cell migration"/>
    <property type="evidence" value="ECO:0007669"/>
    <property type="project" value="TreeGrafter"/>
</dbReference>
<evidence type="ECO:0000256" key="1">
    <source>
        <dbReference type="ARBA" id="ARBA00004613"/>
    </source>
</evidence>
<evidence type="ECO:0000256" key="3">
    <source>
        <dbReference type="ARBA" id="ARBA00022500"/>
    </source>
</evidence>
<dbReference type="FunFam" id="2.40.50.40:FF:000002">
    <property type="entry name" value="C-C motif chemokine"/>
    <property type="match status" value="1"/>
</dbReference>
<dbReference type="Proteomes" id="UP001488838">
    <property type="component" value="Unassembled WGS sequence"/>
</dbReference>
<feature type="chain" id="PRO_5043103896" description="C-C motif chemokine" evidence="8">
    <location>
        <begin position="20"/>
        <end position="114"/>
    </location>
</feature>
<feature type="domain" description="Chemokine interleukin-8-like" evidence="9">
    <location>
        <begin position="47"/>
        <end position="105"/>
    </location>
</feature>
<evidence type="ECO:0000256" key="4">
    <source>
        <dbReference type="ARBA" id="ARBA00022514"/>
    </source>
</evidence>